<evidence type="ECO:0000313" key="2">
    <source>
        <dbReference type="Proteomes" id="UP000294588"/>
    </source>
</evidence>
<gene>
    <name evidence="1" type="primary">def</name>
    <name evidence="1" type="ORF">E0946_00245</name>
</gene>
<comment type="caution">
    <text evidence="1">The sequence shown here is derived from an EMBL/GenBank/DDBJ whole genome shotgun (WGS) entry which is preliminary data.</text>
</comment>
<protein>
    <submittedName>
        <fullName evidence="1">Peptide deformylase</fullName>
        <ecNumber evidence="1">3.5.1.88</ecNumber>
    </submittedName>
</protein>
<dbReference type="Proteomes" id="UP000294588">
    <property type="component" value="Unassembled WGS sequence"/>
</dbReference>
<organism evidence="1 2">
    <name type="scientific">Candidatus Syntrophosphaera thermopropionivorans</name>
    <dbReference type="NCBI Taxonomy" id="2593015"/>
    <lineage>
        <taxon>Bacteria</taxon>
        <taxon>Pseudomonadati</taxon>
        <taxon>Candidatus Cloacimonadota</taxon>
        <taxon>Candidatus Cloacimonadia</taxon>
        <taxon>Candidatus Cloacimonadales</taxon>
        <taxon>Candidatus Cloacimonadaceae</taxon>
        <taxon>Candidatus Syntrophosphaera</taxon>
    </lineage>
</organism>
<dbReference type="EC" id="3.5.1.88" evidence="1"/>
<name>A0AC61QKR5_9BACT</name>
<evidence type="ECO:0000313" key="1">
    <source>
        <dbReference type="EMBL" id="TDF74552.1"/>
    </source>
</evidence>
<dbReference type="EMBL" id="SMOG01000001">
    <property type="protein sequence ID" value="TDF74552.1"/>
    <property type="molecule type" value="Genomic_DNA"/>
</dbReference>
<accession>A0AC61QKR5</accession>
<keyword evidence="1" id="KW-0378">Hydrolase</keyword>
<sequence length="184" mass="20941">MSRKPKLLPIHIYGDKVLRLKSEEVQKIDENLLQFAEDLIATMYQWDGVGLSAPQVGVSKRIIVIDPQIKDNPKKHSPMVMINPVIEESSGETETEEGCISIPDIYAKVVRPSNITVSYTDLQNERHRINLSGYAAVIVQHEYDHLEGILFIDHLSTIARLKIRNKLKELQKNTVDGINIRCEE</sequence>
<reference evidence="1" key="1">
    <citation type="submission" date="2019-03" db="EMBL/GenBank/DDBJ databases">
        <title>Candidatus Syntrophosphaera thermopropionivorans: a novel player in syntrophic propionate oxidation during anaerobic digestion.</title>
        <authorList>
            <person name="Dyksma S."/>
        </authorList>
    </citation>
    <scope>NUCLEOTIDE SEQUENCE</scope>
    <source>
        <strain evidence="1">W5</strain>
    </source>
</reference>
<keyword evidence="2" id="KW-1185">Reference proteome</keyword>
<proteinExistence type="predicted"/>